<dbReference type="InterPro" id="IPR009057">
    <property type="entry name" value="Homeodomain-like_sf"/>
</dbReference>
<sequence>MLKTIGGQAAAGVRRYHDHDAFAAALLGGDVEYLPVPGQPFEATLRVLQVGDVVVQHAADSAHVTRAAIQPGLSALIVPLSCDGLMPAANGMEIGARNAILVPGGMEFIVACPGPQVWGALAVPTAVAEELADLQSRRHRGAMPGVLDMTPEIMGELAGAFDAAGRLAQEAPDVLAMPGCAVGLAASLKELVATALAPGLGSDPRGRAQREATRVVHAADEYLRCNLGRPIYRDELCAVVGVSRRKLHDAFVAVVGMTPPAYLKVRRLVLARRALRAGNGGERLVKSVALSHGFWHLGYFAKDYRALFGELPSQTVAATNLR</sequence>
<dbReference type="SUPFAM" id="SSF46689">
    <property type="entry name" value="Homeodomain-like"/>
    <property type="match status" value="1"/>
</dbReference>
<evidence type="ECO:0000313" key="5">
    <source>
        <dbReference type="EMBL" id="BDG70459.1"/>
    </source>
</evidence>
<keyword evidence="1" id="KW-0805">Transcription regulation</keyword>
<dbReference type="InterPro" id="IPR018060">
    <property type="entry name" value="HTH_AraC"/>
</dbReference>
<dbReference type="RefSeq" id="WP_244457789.1">
    <property type="nucleotide sequence ID" value="NZ_AP025637.1"/>
</dbReference>
<dbReference type="Proteomes" id="UP000831327">
    <property type="component" value="Chromosome"/>
</dbReference>
<dbReference type="PROSITE" id="PS01124">
    <property type="entry name" value="HTH_ARAC_FAMILY_2"/>
    <property type="match status" value="1"/>
</dbReference>
<protein>
    <submittedName>
        <fullName evidence="5">AraC family transcriptional regulator</fullName>
    </submittedName>
</protein>
<evidence type="ECO:0000256" key="1">
    <source>
        <dbReference type="ARBA" id="ARBA00023015"/>
    </source>
</evidence>
<dbReference type="PANTHER" id="PTHR46796">
    <property type="entry name" value="HTH-TYPE TRANSCRIPTIONAL ACTIVATOR RHAS-RELATED"/>
    <property type="match status" value="1"/>
</dbReference>
<feature type="domain" description="HTH araC/xylS-type" evidence="4">
    <location>
        <begin position="217"/>
        <end position="318"/>
    </location>
</feature>
<dbReference type="PROSITE" id="PS00041">
    <property type="entry name" value="HTH_ARAC_FAMILY_1"/>
    <property type="match status" value="1"/>
</dbReference>
<keyword evidence="3" id="KW-0804">Transcription</keyword>
<gene>
    <name evidence="5" type="ORF">Rmf_03880</name>
</gene>
<name>A0ABN6NYM2_9PROT</name>
<dbReference type="InterPro" id="IPR018062">
    <property type="entry name" value="HTH_AraC-typ_CS"/>
</dbReference>
<dbReference type="Pfam" id="PF12833">
    <property type="entry name" value="HTH_18"/>
    <property type="match status" value="1"/>
</dbReference>
<keyword evidence="6" id="KW-1185">Reference proteome</keyword>
<dbReference type="EMBL" id="AP025637">
    <property type="protein sequence ID" value="BDG70459.1"/>
    <property type="molecule type" value="Genomic_DNA"/>
</dbReference>
<keyword evidence="2" id="KW-0238">DNA-binding</keyword>
<proteinExistence type="predicted"/>
<dbReference type="SMART" id="SM00342">
    <property type="entry name" value="HTH_ARAC"/>
    <property type="match status" value="1"/>
</dbReference>
<accession>A0ABN6NYM2</accession>
<dbReference type="InterPro" id="IPR050204">
    <property type="entry name" value="AraC_XylS_family_regulators"/>
</dbReference>
<evidence type="ECO:0000256" key="2">
    <source>
        <dbReference type="ARBA" id="ARBA00023125"/>
    </source>
</evidence>
<reference evidence="5 6" key="1">
    <citation type="journal article" date="2016" name="Microbes Environ.">
        <title>Phylogenetically diverse aerobic anoxygenic phototrophic bacteria isolated from epilithic biofilms in Tama river, Japan.</title>
        <authorList>
            <person name="Hirose S."/>
            <person name="Matsuura K."/>
            <person name="Haruta S."/>
        </authorList>
    </citation>
    <scope>NUCLEOTIDE SEQUENCE [LARGE SCALE GENOMIC DNA]</scope>
    <source>
        <strain evidence="5 6">S08</strain>
    </source>
</reference>
<evidence type="ECO:0000259" key="4">
    <source>
        <dbReference type="PROSITE" id="PS01124"/>
    </source>
</evidence>
<organism evidence="5 6">
    <name type="scientific">Roseomonas fluvialis</name>
    <dbReference type="NCBI Taxonomy" id="1750527"/>
    <lineage>
        <taxon>Bacteria</taxon>
        <taxon>Pseudomonadati</taxon>
        <taxon>Pseudomonadota</taxon>
        <taxon>Alphaproteobacteria</taxon>
        <taxon>Acetobacterales</taxon>
        <taxon>Roseomonadaceae</taxon>
        <taxon>Roseomonas</taxon>
    </lineage>
</organism>
<evidence type="ECO:0000313" key="6">
    <source>
        <dbReference type="Proteomes" id="UP000831327"/>
    </source>
</evidence>
<dbReference type="Gene3D" id="1.10.10.60">
    <property type="entry name" value="Homeodomain-like"/>
    <property type="match status" value="1"/>
</dbReference>
<evidence type="ECO:0000256" key="3">
    <source>
        <dbReference type="ARBA" id="ARBA00023163"/>
    </source>
</evidence>